<organism evidence="4">
    <name type="scientific">Bactrocera dorsalis</name>
    <name type="common">Oriental fruit fly</name>
    <name type="synonym">Dacus dorsalis</name>
    <dbReference type="NCBI Taxonomy" id="27457"/>
    <lineage>
        <taxon>Eukaryota</taxon>
        <taxon>Metazoa</taxon>
        <taxon>Ecdysozoa</taxon>
        <taxon>Arthropoda</taxon>
        <taxon>Hexapoda</taxon>
        <taxon>Insecta</taxon>
        <taxon>Pterygota</taxon>
        <taxon>Neoptera</taxon>
        <taxon>Endopterygota</taxon>
        <taxon>Diptera</taxon>
        <taxon>Brachycera</taxon>
        <taxon>Muscomorpha</taxon>
        <taxon>Tephritoidea</taxon>
        <taxon>Tephritidae</taxon>
        <taxon>Bactrocera</taxon>
        <taxon>Bactrocera</taxon>
    </lineage>
</organism>
<name>A0A034VIJ1_BACDO</name>
<feature type="compositionally biased region" description="Low complexity" evidence="3">
    <location>
        <begin position="184"/>
        <end position="195"/>
    </location>
</feature>
<feature type="compositionally biased region" description="Basic and acidic residues" evidence="3">
    <location>
        <begin position="148"/>
        <end position="170"/>
    </location>
</feature>
<reference evidence="4" key="1">
    <citation type="journal article" date="2014" name="BMC Genomics">
        <title>Characterizing the developmental transcriptome of the oriental fruit fly, Bactrocera dorsalis (Diptera: Tephritidae) through comparative genomic analysis with Drosophila melanogaster utilizing modENCODE datasets.</title>
        <authorList>
            <person name="Geib S.M."/>
            <person name="Calla B."/>
            <person name="Hall B."/>
            <person name="Hou S."/>
            <person name="Manoukis N.C."/>
        </authorList>
    </citation>
    <scope>NUCLEOTIDE SEQUENCE</scope>
    <source>
        <strain evidence="4">Punador</strain>
    </source>
</reference>
<dbReference type="PANTHER" id="PTHR19232">
    <property type="entry name" value="CENTROCORTIN FAMILY MEMBER"/>
    <property type="match status" value="1"/>
</dbReference>
<dbReference type="InterPro" id="IPR026079">
    <property type="entry name" value="CDR2"/>
</dbReference>
<sequence length="451" mass="51346">MDSIILRFDTFRVLDENLQFMRKFLMDLSEKDLQLAAELGKTLLERNKELESLVKELKGTIDEQQQEIVYLKKHTTALREVNDTRLKVYEQLDIGIQDLERANQRLTAENTSDKKHIKTLVQNIEALEARQDELNKQLEELRQALSMERRKNERLSSANERRNAADDSHRNNGVLDGSAVEEPTSTSNSNESSSEVCFEANTTAPENCSFAFRSTAPADSKANSTSIGAHQSHDNSMALSDLVCSADDGEEIIKLVNDLEMTKKAFLAEQQRCTELEEQLVAIIQENQMLQSRLANNSPNEEMRSMQEELSVLDEVRQGKMCSRCMRVVEERGTIGDEQSSLAPTEEYHEDEERSLLDNGSECSQAAYRPGVSIKADKTTICPICSSNANTKYLQERLPLSLDSMLLKHWQKTMRKFNVLCWIAKFLQWPALFICRLISSIPDDEDFALTF</sequence>
<protein>
    <submittedName>
        <fullName evidence="4">Cerebellar degeneration-related protein 2-like protein</fullName>
    </submittedName>
</protein>
<keyword evidence="2" id="KW-0175">Coiled coil</keyword>
<dbReference type="EMBL" id="GAKP01017005">
    <property type="protein sequence ID" value="JAC41947.1"/>
    <property type="molecule type" value="Transcribed_RNA"/>
</dbReference>
<accession>A0A034VIJ1</accession>
<gene>
    <name evidence="4" type="primary">CDR2L</name>
</gene>
<comment type="similarity">
    <text evidence="1">Belongs to the CDR2 family.</text>
</comment>
<dbReference type="AlphaFoldDB" id="A0A034VIJ1"/>
<evidence type="ECO:0000313" key="4">
    <source>
        <dbReference type="EMBL" id="JAC41947.1"/>
    </source>
</evidence>
<evidence type="ECO:0000256" key="2">
    <source>
        <dbReference type="ARBA" id="ARBA00023054"/>
    </source>
</evidence>
<evidence type="ECO:0000256" key="1">
    <source>
        <dbReference type="ARBA" id="ARBA00009019"/>
    </source>
</evidence>
<dbReference type="OrthoDB" id="10059415at2759"/>
<dbReference type="PANTHER" id="PTHR19232:SF7">
    <property type="entry name" value="CENTROCORTIN, ISOFORM A"/>
    <property type="match status" value="1"/>
</dbReference>
<evidence type="ECO:0000256" key="3">
    <source>
        <dbReference type="SAM" id="MobiDB-lite"/>
    </source>
</evidence>
<feature type="region of interest" description="Disordered" evidence="3">
    <location>
        <begin position="148"/>
        <end position="197"/>
    </location>
</feature>
<proteinExistence type="inferred from homology"/>